<comment type="similarity">
    <text evidence="1">Belongs to the UPF0390 family.</text>
</comment>
<feature type="region of interest" description="Disordered" evidence="2">
    <location>
        <begin position="67"/>
        <end position="108"/>
    </location>
</feature>
<gene>
    <name evidence="3" type="ORF">HHUSO_G32879</name>
</gene>
<dbReference type="Proteomes" id="UP001369086">
    <property type="component" value="Unassembled WGS sequence"/>
</dbReference>
<dbReference type="EMBL" id="JAHFZB010000041">
    <property type="protein sequence ID" value="KAK6468987.1"/>
    <property type="molecule type" value="Genomic_DNA"/>
</dbReference>
<organism evidence="3 4">
    <name type="scientific">Huso huso</name>
    <name type="common">Beluga</name>
    <name type="synonym">Acipenser huso</name>
    <dbReference type="NCBI Taxonomy" id="61971"/>
    <lineage>
        <taxon>Eukaryota</taxon>
        <taxon>Metazoa</taxon>
        <taxon>Chordata</taxon>
        <taxon>Craniata</taxon>
        <taxon>Vertebrata</taxon>
        <taxon>Euteleostomi</taxon>
        <taxon>Actinopterygii</taxon>
        <taxon>Chondrostei</taxon>
        <taxon>Acipenseriformes</taxon>
        <taxon>Acipenseridae</taxon>
        <taxon>Huso</taxon>
    </lineage>
</organism>
<protein>
    <submittedName>
        <fullName evidence="3">UPF0390 protein</fullName>
    </submittedName>
</protein>
<name>A0ABR0Y8L0_HUSHU</name>
<comment type="caution">
    <text evidence="3">The sequence shown here is derived from an EMBL/GenBank/DDBJ whole genome shotgun (WGS) entry which is preliminary data.</text>
</comment>
<dbReference type="PANTHER" id="PTHR16967:SF1">
    <property type="entry name" value="LEYDIG CELL TUMOR 10 KDA PROTEIN HOMOLOG"/>
    <property type="match status" value="1"/>
</dbReference>
<keyword evidence="4" id="KW-1185">Reference proteome</keyword>
<dbReference type="PANTHER" id="PTHR16967">
    <property type="entry name" value="LEYDIG CELL TUMOR 10 KDA PROTEIN HOMOLOG"/>
    <property type="match status" value="1"/>
</dbReference>
<evidence type="ECO:0000313" key="3">
    <source>
        <dbReference type="EMBL" id="KAK6468987.1"/>
    </source>
</evidence>
<feature type="compositionally biased region" description="Basic residues" evidence="2">
    <location>
        <begin position="1"/>
        <end position="10"/>
    </location>
</feature>
<evidence type="ECO:0000313" key="4">
    <source>
        <dbReference type="Proteomes" id="UP001369086"/>
    </source>
</evidence>
<dbReference type="InterPro" id="IPR019034">
    <property type="entry name" value="UPF0390"/>
</dbReference>
<proteinExistence type="inferred from homology"/>
<accession>A0ABR0Y8L0</accession>
<evidence type="ECO:0000256" key="1">
    <source>
        <dbReference type="ARBA" id="ARBA00006802"/>
    </source>
</evidence>
<sequence length="108" mass="11832">MAQGKRKFKAQKPETKKPNQQHAKNKGPKKGGRVIAPKKAHVVQQQKLKKNLEVAIRNKIEHEVTMKASSNLHKKLSIVKASDSAERSQQRKQVAPPGGGRAGGQGVQ</sequence>
<reference evidence="3 4" key="1">
    <citation type="submission" date="2021-05" db="EMBL/GenBank/DDBJ databases">
        <authorList>
            <person name="Zahm M."/>
            <person name="Klopp C."/>
            <person name="Cabau C."/>
            <person name="Kuhl H."/>
            <person name="Suciu R."/>
            <person name="Ciorpac M."/>
            <person name="Holostenco D."/>
            <person name="Gessner J."/>
            <person name="Wuertz S."/>
            <person name="Hohne C."/>
            <person name="Stock M."/>
            <person name="Gislard M."/>
            <person name="Lluch J."/>
            <person name="Milhes M."/>
            <person name="Lampietro C."/>
            <person name="Lopez Roques C."/>
            <person name="Donnadieu C."/>
            <person name="Du K."/>
            <person name="Schartl M."/>
            <person name="Guiguen Y."/>
        </authorList>
    </citation>
    <scope>NUCLEOTIDE SEQUENCE [LARGE SCALE GENOMIC DNA]</scope>
    <source>
        <strain evidence="3">Hh-F2</strain>
        <tissue evidence="3">Blood</tissue>
    </source>
</reference>
<feature type="compositionally biased region" description="Gly residues" evidence="2">
    <location>
        <begin position="97"/>
        <end position="108"/>
    </location>
</feature>
<feature type="region of interest" description="Disordered" evidence="2">
    <location>
        <begin position="1"/>
        <end position="36"/>
    </location>
</feature>
<dbReference type="Pfam" id="PF09495">
    <property type="entry name" value="DUF2462"/>
    <property type="match status" value="1"/>
</dbReference>
<feature type="compositionally biased region" description="Basic residues" evidence="2">
    <location>
        <begin position="23"/>
        <end position="36"/>
    </location>
</feature>
<evidence type="ECO:0000256" key="2">
    <source>
        <dbReference type="SAM" id="MobiDB-lite"/>
    </source>
</evidence>